<protein>
    <submittedName>
        <fullName evidence="1">Uncharacterized protein</fullName>
    </submittedName>
</protein>
<comment type="caution">
    <text evidence="1">The sequence shown here is derived from an EMBL/GenBank/DDBJ whole genome shotgun (WGS) entry which is preliminary data.</text>
</comment>
<evidence type="ECO:0000313" key="2">
    <source>
        <dbReference type="Proteomes" id="UP001165960"/>
    </source>
</evidence>
<evidence type="ECO:0000313" key="1">
    <source>
        <dbReference type="EMBL" id="KAJ9051943.1"/>
    </source>
</evidence>
<keyword evidence="2" id="KW-1185">Reference proteome</keyword>
<organism evidence="1 2">
    <name type="scientific">Entomophthora muscae</name>
    <dbReference type="NCBI Taxonomy" id="34485"/>
    <lineage>
        <taxon>Eukaryota</taxon>
        <taxon>Fungi</taxon>
        <taxon>Fungi incertae sedis</taxon>
        <taxon>Zoopagomycota</taxon>
        <taxon>Entomophthoromycotina</taxon>
        <taxon>Entomophthoromycetes</taxon>
        <taxon>Entomophthorales</taxon>
        <taxon>Entomophthoraceae</taxon>
        <taxon>Entomophthora</taxon>
    </lineage>
</organism>
<proteinExistence type="predicted"/>
<name>A0ACC2RPE0_9FUNG</name>
<gene>
    <name evidence="1" type="ORF">DSO57_1039072</name>
</gene>
<reference evidence="1" key="1">
    <citation type="submission" date="2022-04" db="EMBL/GenBank/DDBJ databases">
        <title>Genome of the entomopathogenic fungus Entomophthora muscae.</title>
        <authorList>
            <person name="Elya C."/>
            <person name="Lovett B.R."/>
            <person name="Lee E."/>
            <person name="Macias A.M."/>
            <person name="Hajek A.E."/>
            <person name="De Bivort B.L."/>
            <person name="Kasson M.T."/>
            <person name="De Fine Licht H.H."/>
            <person name="Stajich J.E."/>
        </authorList>
    </citation>
    <scope>NUCLEOTIDE SEQUENCE</scope>
    <source>
        <strain evidence="1">Berkeley</strain>
    </source>
</reference>
<accession>A0ACC2RPE0</accession>
<dbReference type="Proteomes" id="UP001165960">
    <property type="component" value="Unassembled WGS sequence"/>
</dbReference>
<dbReference type="EMBL" id="QTSX02006972">
    <property type="protein sequence ID" value="KAJ9051943.1"/>
    <property type="molecule type" value="Genomic_DNA"/>
</dbReference>
<sequence length="69" mass="7362">MITAFAVIGLFALPRFRFSDPPNMGGSETTKTDSRGRISSSSGIQCHSAGIRWILYQMPGVCTSPLGLA</sequence>